<evidence type="ECO:0000256" key="5">
    <source>
        <dbReference type="ARBA" id="ARBA00023136"/>
    </source>
</evidence>
<dbReference type="PANTHER" id="PTHR32322:SF2">
    <property type="entry name" value="EAMA DOMAIN-CONTAINING PROTEIN"/>
    <property type="match status" value="1"/>
</dbReference>
<evidence type="ECO:0000256" key="2">
    <source>
        <dbReference type="ARBA" id="ARBA00007362"/>
    </source>
</evidence>
<feature type="transmembrane region" description="Helical" evidence="6">
    <location>
        <begin position="227"/>
        <end position="248"/>
    </location>
</feature>
<feature type="transmembrane region" description="Helical" evidence="6">
    <location>
        <begin position="81"/>
        <end position="102"/>
    </location>
</feature>
<dbReference type="KEGG" id="kak:Kalk_00965"/>
<dbReference type="Pfam" id="PF00892">
    <property type="entry name" value="EamA"/>
    <property type="match status" value="2"/>
</dbReference>
<feature type="domain" description="EamA" evidence="7">
    <location>
        <begin position="2"/>
        <end position="125"/>
    </location>
</feature>
<feature type="transmembrane region" description="Helical" evidence="6">
    <location>
        <begin position="54"/>
        <end position="75"/>
    </location>
</feature>
<organism evidence="8 9">
    <name type="scientific">Ketobacter alkanivorans</name>
    <dbReference type="NCBI Taxonomy" id="1917421"/>
    <lineage>
        <taxon>Bacteria</taxon>
        <taxon>Pseudomonadati</taxon>
        <taxon>Pseudomonadota</taxon>
        <taxon>Gammaproteobacteria</taxon>
        <taxon>Pseudomonadales</taxon>
        <taxon>Ketobacteraceae</taxon>
        <taxon>Ketobacter</taxon>
    </lineage>
</organism>
<keyword evidence="3 6" id="KW-0812">Transmembrane</keyword>
<keyword evidence="9" id="KW-1185">Reference proteome</keyword>
<feature type="transmembrane region" description="Helical" evidence="6">
    <location>
        <begin position="109"/>
        <end position="130"/>
    </location>
</feature>
<reference evidence="9" key="1">
    <citation type="submission" date="2017-08" db="EMBL/GenBank/DDBJ databases">
        <title>Direct submision.</title>
        <authorList>
            <person name="Kim S.-J."/>
            <person name="Rhee S.-K."/>
        </authorList>
    </citation>
    <scope>NUCLEOTIDE SEQUENCE [LARGE SCALE GENOMIC DNA]</scope>
    <source>
        <strain evidence="9">GI5</strain>
    </source>
</reference>
<evidence type="ECO:0000256" key="1">
    <source>
        <dbReference type="ARBA" id="ARBA00004141"/>
    </source>
</evidence>
<dbReference type="AlphaFoldDB" id="A0A2K9LRB6"/>
<dbReference type="InterPro" id="IPR000620">
    <property type="entry name" value="EamA_dom"/>
</dbReference>
<feature type="transmembrane region" description="Helical" evidence="6">
    <location>
        <begin position="254"/>
        <end position="274"/>
    </location>
</feature>
<proteinExistence type="inferred from homology"/>
<dbReference type="PANTHER" id="PTHR32322">
    <property type="entry name" value="INNER MEMBRANE TRANSPORTER"/>
    <property type="match status" value="1"/>
</dbReference>
<dbReference type="SUPFAM" id="SSF103481">
    <property type="entry name" value="Multidrug resistance efflux transporter EmrE"/>
    <property type="match status" value="2"/>
</dbReference>
<dbReference type="GO" id="GO:0016020">
    <property type="term" value="C:membrane"/>
    <property type="evidence" value="ECO:0007669"/>
    <property type="project" value="UniProtKB-SubCell"/>
</dbReference>
<protein>
    <submittedName>
        <fullName evidence="8">EamA family transporter</fullName>
    </submittedName>
</protein>
<accession>A0A2K9LRB6</accession>
<keyword evidence="4 6" id="KW-1133">Transmembrane helix</keyword>
<evidence type="ECO:0000256" key="3">
    <source>
        <dbReference type="ARBA" id="ARBA00022692"/>
    </source>
</evidence>
<feature type="transmembrane region" description="Helical" evidence="6">
    <location>
        <begin position="136"/>
        <end position="156"/>
    </location>
</feature>
<evidence type="ECO:0000256" key="4">
    <source>
        <dbReference type="ARBA" id="ARBA00022989"/>
    </source>
</evidence>
<name>A0A2K9LRB6_9GAMM</name>
<evidence type="ECO:0000256" key="6">
    <source>
        <dbReference type="SAM" id="Phobius"/>
    </source>
</evidence>
<dbReference type="InterPro" id="IPR050638">
    <property type="entry name" value="AA-Vitamin_Transporters"/>
</dbReference>
<dbReference type="OrthoDB" id="7158585at2"/>
<feature type="transmembrane region" description="Helical" evidence="6">
    <location>
        <begin position="165"/>
        <end position="186"/>
    </location>
</feature>
<evidence type="ECO:0000313" key="9">
    <source>
        <dbReference type="Proteomes" id="UP000235116"/>
    </source>
</evidence>
<evidence type="ECO:0000259" key="7">
    <source>
        <dbReference type="Pfam" id="PF00892"/>
    </source>
</evidence>
<comment type="similarity">
    <text evidence="2">Belongs to the EamA transporter family.</text>
</comment>
<dbReference type="EMBL" id="CP022684">
    <property type="protein sequence ID" value="AUM14790.1"/>
    <property type="molecule type" value="Genomic_DNA"/>
</dbReference>
<feature type="domain" description="EamA" evidence="7">
    <location>
        <begin position="137"/>
        <end position="271"/>
    </location>
</feature>
<gene>
    <name evidence="8" type="ORF">Kalk_00965</name>
</gene>
<feature type="transmembrane region" description="Helical" evidence="6">
    <location>
        <begin position="20"/>
        <end position="42"/>
    </location>
</feature>
<keyword evidence="5 6" id="KW-0472">Membrane</keyword>
<sequence>MLGWAICYPMITLSEPYAPIMLTATLRAVFAGILLIVVAVLFKRPVPKTLRDFVYILAIGLTATSLGFWGMFYAGTLVAPGLATVISNTQPLIAAVLGWYVLNERMNKPAVVGAILGFSGIVVISVDTLLGTGHSLLGIAYILLAALGVAIGNILLKLVVNKIDILYAMGFQLVLGSIPLGLLTLIQDQQSAHWSGEFLWVLFILALPGTALPLILWFWLMDKAPLYKLNVFSFLTPVFGLTIGYTYFSESFSFNQWAGIGLIIASIILVATTTNQPLGSKHTMAD</sequence>
<comment type="subcellular location">
    <subcellularLocation>
        <location evidence="1">Membrane</location>
        <topology evidence="1">Multi-pass membrane protein</topology>
    </subcellularLocation>
</comment>
<dbReference type="InterPro" id="IPR037185">
    <property type="entry name" value="EmrE-like"/>
</dbReference>
<dbReference type="Proteomes" id="UP000235116">
    <property type="component" value="Chromosome"/>
</dbReference>
<dbReference type="Gene3D" id="1.10.3730.20">
    <property type="match status" value="1"/>
</dbReference>
<feature type="transmembrane region" description="Helical" evidence="6">
    <location>
        <begin position="198"/>
        <end position="220"/>
    </location>
</feature>
<evidence type="ECO:0000313" key="8">
    <source>
        <dbReference type="EMBL" id="AUM14790.1"/>
    </source>
</evidence>